<accession>A0ABR1V6N7</accession>
<proteinExistence type="predicted"/>
<name>A0ABR1V6N7_9PEZI</name>
<sequence length="121" mass="14300">MAEEIRDTIYDDSFTVDQAFDLGGQASNYKNYQDVRLHINKFGLNRQIWHEVWEHLIENNLWIRVNIGRHSPFTDFFEKTFHGDGPFEHAQSVTFAYYPLTYGYFLDELSEYSHGNQAVTI</sequence>
<gene>
    <name evidence="1" type="ORF">PG997_013614</name>
</gene>
<organism evidence="1 2">
    <name type="scientific">Apiospora hydei</name>
    <dbReference type="NCBI Taxonomy" id="1337664"/>
    <lineage>
        <taxon>Eukaryota</taxon>
        <taxon>Fungi</taxon>
        <taxon>Dikarya</taxon>
        <taxon>Ascomycota</taxon>
        <taxon>Pezizomycotina</taxon>
        <taxon>Sordariomycetes</taxon>
        <taxon>Xylariomycetidae</taxon>
        <taxon>Amphisphaeriales</taxon>
        <taxon>Apiosporaceae</taxon>
        <taxon>Apiospora</taxon>
    </lineage>
</organism>
<reference evidence="1 2" key="1">
    <citation type="submission" date="2023-01" db="EMBL/GenBank/DDBJ databases">
        <title>Analysis of 21 Apiospora genomes using comparative genomics revels a genus with tremendous synthesis potential of carbohydrate active enzymes and secondary metabolites.</title>
        <authorList>
            <person name="Sorensen T."/>
        </authorList>
    </citation>
    <scope>NUCLEOTIDE SEQUENCE [LARGE SCALE GENOMIC DNA]</scope>
    <source>
        <strain evidence="1 2">CBS 114990</strain>
    </source>
</reference>
<keyword evidence="2" id="KW-1185">Reference proteome</keyword>
<comment type="caution">
    <text evidence="1">The sequence shown here is derived from an EMBL/GenBank/DDBJ whole genome shotgun (WGS) entry which is preliminary data.</text>
</comment>
<protein>
    <submittedName>
        <fullName evidence="1">Uncharacterized protein</fullName>
    </submittedName>
</protein>
<evidence type="ECO:0000313" key="1">
    <source>
        <dbReference type="EMBL" id="KAK8066867.1"/>
    </source>
</evidence>
<evidence type="ECO:0000313" key="2">
    <source>
        <dbReference type="Proteomes" id="UP001433268"/>
    </source>
</evidence>
<dbReference type="RefSeq" id="XP_066663620.1">
    <property type="nucleotide sequence ID" value="XM_066817928.1"/>
</dbReference>
<dbReference type="Proteomes" id="UP001433268">
    <property type="component" value="Unassembled WGS sequence"/>
</dbReference>
<dbReference type="EMBL" id="JAQQWN010000009">
    <property type="protein sequence ID" value="KAK8066867.1"/>
    <property type="molecule type" value="Genomic_DNA"/>
</dbReference>
<dbReference type="GeneID" id="92050988"/>